<accession>A0A3B0YW95</accession>
<evidence type="ECO:0000256" key="6">
    <source>
        <dbReference type="SAM" id="Phobius"/>
    </source>
</evidence>
<feature type="transmembrane region" description="Helical" evidence="6">
    <location>
        <begin position="94"/>
        <end position="114"/>
    </location>
</feature>
<dbReference type="GO" id="GO:0005886">
    <property type="term" value="C:plasma membrane"/>
    <property type="evidence" value="ECO:0007669"/>
    <property type="project" value="UniProtKB-SubCell"/>
</dbReference>
<evidence type="ECO:0000256" key="1">
    <source>
        <dbReference type="ARBA" id="ARBA00004651"/>
    </source>
</evidence>
<feature type="transmembrane region" description="Helical" evidence="6">
    <location>
        <begin position="165"/>
        <end position="185"/>
    </location>
</feature>
<protein>
    <submittedName>
        <fullName evidence="7">FIG035246: DoxX family protein</fullName>
    </submittedName>
</protein>
<comment type="subcellular location">
    <subcellularLocation>
        <location evidence="1">Cell membrane</location>
        <topology evidence="1">Multi-pass membrane protein</topology>
    </subcellularLocation>
</comment>
<proteinExistence type="predicted"/>
<dbReference type="PANTHER" id="PTHR33452:SF19">
    <property type="entry name" value="DOXX FAMILY PROTEIN"/>
    <property type="match status" value="1"/>
</dbReference>
<dbReference type="Pfam" id="PF07681">
    <property type="entry name" value="DoxX"/>
    <property type="match status" value="1"/>
</dbReference>
<keyword evidence="3 6" id="KW-0812">Transmembrane</keyword>
<dbReference type="AlphaFoldDB" id="A0A3B0YW95"/>
<keyword evidence="5 6" id="KW-0472">Membrane</keyword>
<dbReference type="EMBL" id="UOFM01000029">
    <property type="protein sequence ID" value="VAW72666.1"/>
    <property type="molecule type" value="Genomic_DNA"/>
</dbReference>
<evidence type="ECO:0000256" key="4">
    <source>
        <dbReference type="ARBA" id="ARBA00022989"/>
    </source>
</evidence>
<evidence type="ECO:0000256" key="5">
    <source>
        <dbReference type="ARBA" id="ARBA00023136"/>
    </source>
</evidence>
<keyword evidence="2" id="KW-1003">Cell membrane</keyword>
<gene>
    <name evidence="7" type="ORF">MNBD_GAMMA14-1625</name>
</gene>
<dbReference type="PANTHER" id="PTHR33452">
    <property type="entry name" value="OXIDOREDUCTASE CATD-RELATED"/>
    <property type="match status" value="1"/>
</dbReference>
<sequence length="196" mass="22250">MYPLVQLQHLLDKTRAFDFLAPLALRLYLVPIFWMAGTKKLADMDSIIEWFGNPDWGLGLPFPEVMAWAATLTEVGGAILLLVGFAVRWISIPLMVTMVVAALSVHWPHGWLAIAEGSGLFATERTIGAIERLDRAKEILQQNGNYEWLTENGNFVVLNNGIEFAVTYFIMLLVLFFIGGGRYFSMDYWIRKAFMR</sequence>
<organism evidence="7">
    <name type="scientific">hydrothermal vent metagenome</name>
    <dbReference type="NCBI Taxonomy" id="652676"/>
    <lineage>
        <taxon>unclassified sequences</taxon>
        <taxon>metagenomes</taxon>
        <taxon>ecological metagenomes</taxon>
    </lineage>
</organism>
<feature type="transmembrane region" description="Helical" evidence="6">
    <location>
        <begin position="16"/>
        <end position="36"/>
    </location>
</feature>
<reference evidence="7" key="1">
    <citation type="submission" date="2018-06" db="EMBL/GenBank/DDBJ databases">
        <authorList>
            <person name="Zhirakovskaya E."/>
        </authorList>
    </citation>
    <scope>NUCLEOTIDE SEQUENCE</scope>
</reference>
<keyword evidence="4 6" id="KW-1133">Transmembrane helix</keyword>
<dbReference type="InterPro" id="IPR051907">
    <property type="entry name" value="DoxX-like_oxidoreductase"/>
</dbReference>
<dbReference type="InterPro" id="IPR032808">
    <property type="entry name" value="DoxX"/>
</dbReference>
<name>A0A3B0YW95_9ZZZZ</name>
<feature type="transmembrane region" description="Helical" evidence="6">
    <location>
        <begin position="65"/>
        <end position="87"/>
    </location>
</feature>
<evidence type="ECO:0000313" key="7">
    <source>
        <dbReference type="EMBL" id="VAW72666.1"/>
    </source>
</evidence>
<evidence type="ECO:0000256" key="2">
    <source>
        <dbReference type="ARBA" id="ARBA00022475"/>
    </source>
</evidence>
<evidence type="ECO:0000256" key="3">
    <source>
        <dbReference type="ARBA" id="ARBA00022692"/>
    </source>
</evidence>